<dbReference type="EMBL" id="KN837166">
    <property type="protein sequence ID" value="KIJ37811.1"/>
    <property type="molecule type" value="Genomic_DNA"/>
</dbReference>
<protein>
    <submittedName>
        <fullName evidence="2">Uncharacterized protein</fullName>
    </submittedName>
</protein>
<evidence type="ECO:0000256" key="1">
    <source>
        <dbReference type="SAM" id="MobiDB-lite"/>
    </source>
</evidence>
<dbReference type="AlphaFoldDB" id="A0A0C9VK49"/>
<accession>A0A0C9VK49</accession>
<sequence length="186" mass="20984">MIAGQWKRNDSLFLCSPTPARYQINRNQKFNRRAFAYWLGCDAGVTPALARDKLKPYFVRRAAKTIWNEVTLHSQLRANEIASLKGNPMNQFRAHDDLLPLVMGEPMDQDVDPEPNPIQHTTGSSSLADRLDYGEGGSFSHPPASAHELRTRVSYFDSLIPQGTARDSTVEITEALTHDMYVDNHE</sequence>
<evidence type="ECO:0000313" key="2">
    <source>
        <dbReference type="EMBL" id="KIJ37811.1"/>
    </source>
</evidence>
<organism evidence="2 3">
    <name type="scientific">Sphaerobolus stellatus (strain SS14)</name>
    <dbReference type="NCBI Taxonomy" id="990650"/>
    <lineage>
        <taxon>Eukaryota</taxon>
        <taxon>Fungi</taxon>
        <taxon>Dikarya</taxon>
        <taxon>Basidiomycota</taxon>
        <taxon>Agaricomycotina</taxon>
        <taxon>Agaricomycetes</taxon>
        <taxon>Phallomycetidae</taxon>
        <taxon>Geastrales</taxon>
        <taxon>Sphaerobolaceae</taxon>
        <taxon>Sphaerobolus</taxon>
    </lineage>
</organism>
<feature type="compositionally biased region" description="Polar residues" evidence="1">
    <location>
        <begin position="118"/>
        <end position="127"/>
    </location>
</feature>
<feature type="region of interest" description="Disordered" evidence="1">
    <location>
        <begin position="106"/>
        <end position="144"/>
    </location>
</feature>
<name>A0A0C9VK49_SPHS4</name>
<evidence type="ECO:0000313" key="3">
    <source>
        <dbReference type="Proteomes" id="UP000054279"/>
    </source>
</evidence>
<keyword evidence="3" id="KW-1185">Reference proteome</keyword>
<reference evidence="2 3" key="1">
    <citation type="submission" date="2014-06" db="EMBL/GenBank/DDBJ databases">
        <title>Evolutionary Origins and Diversification of the Mycorrhizal Mutualists.</title>
        <authorList>
            <consortium name="DOE Joint Genome Institute"/>
            <consortium name="Mycorrhizal Genomics Consortium"/>
            <person name="Kohler A."/>
            <person name="Kuo A."/>
            <person name="Nagy L.G."/>
            <person name="Floudas D."/>
            <person name="Copeland A."/>
            <person name="Barry K.W."/>
            <person name="Cichocki N."/>
            <person name="Veneault-Fourrey C."/>
            <person name="LaButti K."/>
            <person name="Lindquist E.A."/>
            <person name="Lipzen A."/>
            <person name="Lundell T."/>
            <person name="Morin E."/>
            <person name="Murat C."/>
            <person name="Riley R."/>
            <person name="Ohm R."/>
            <person name="Sun H."/>
            <person name="Tunlid A."/>
            <person name="Henrissat B."/>
            <person name="Grigoriev I.V."/>
            <person name="Hibbett D.S."/>
            <person name="Martin F."/>
        </authorList>
    </citation>
    <scope>NUCLEOTIDE SEQUENCE [LARGE SCALE GENOMIC DNA]</scope>
    <source>
        <strain evidence="2 3">SS14</strain>
    </source>
</reference>
<proteinExistence type="predicted"/>
<gene>
    <name evidence="2" type="ORF">M422DRAFT_259674</name>
</gene>
<dbReference type="Proteomes" id="UP000054279">
    <property type="component" value="Unassembled WGS sequence"/>
</dbReference>
<dbReference type="HOGENOM" id="CLU_097654_0_0_1"/>